<gene>
    <name evidence="2" type="ORF">ATE80_25250</name>
</gene>
<keyword evidence="3" id="KW-1185">Reference proteome</keyword>
<dbReference type="OrthoDB" id="4288511at2"/>
<evidence type="ECO:0000313" key="2">
    <source>
        <dbReference type="EMBL" id="KUH36151.1"/>
    </source>
</evidence>
<dbReference type="RefSeq" id="WP_058944575.1">
    <property type="nucleotide sequence ID" value="NZ_LNSV01000091.1"/>
</dbReference>
<dbReference type="AlphaFoldDB" id="A0A100Y1W4"/>
<accession>A0A100Y1W4</accession>
<feature type="compositionally biased region" description="Basic and acidic residues" evidence="1">
    <location>
        <begin position="16"/>
        <end position="26"/>
    </location>
</feature>
<evidence type="ECO:0000313" key="3">
    <source>
        <dbReference type="Proteomes" id="UP000054011"/>
    </source>
</evidence>
<protein>
    <submittedName>
        <fullName evidence="2">Uncharacterized protein</fullName>
    </submittedName>
</protein>
<organism evidence="2 3">
    <name type="scientific">Streptomyces kanasensis</name>
    <dbReference type="NCBI Taxonomy" id="936756"/>
    <lineage>
        <taxon>Bacteria</taxon>
        <taxon>Bacillati</taxon>
        <taxon>Actinomycetota</taxon>
        <taxon>Actinomycetes</taxon>
        <taxon>Kitasatosporales</taxon>
        <taxon>Streptomycetaceae</taxon>
        <taxon>Streptomyces</taxon>
    </lineage>
</organism>
<comment type="caution">
    <text evidence="2">The sequence shown here is derived from an EMBL/GenBank/DDBJ whole genome shotgun (WGS) entry which is preliminary data.</text>
</comment>
<proteinExistence type="predicted"/>
<feature type="region of interest" description="Disordered" evidence="1">
    <location>
        <begin position="1"/>
        <end position="26"/>
    </location>
</feature>
<dbReference type="Proteomes" id="UP000054011">
    <property type="component" value="Unassembled WGS sequence"/>
</dbReference>
<sequence length="61" mass="6798">MTSEHIAEQIATAARESGRTQECESGEHDFCTPMEVYESDTPAPDERPFFSITCTCTCHNV</sequence>
<dbReference type="EMBL" id="LNSV01000091">
    <property type="protein sequence ID" value="KUH36151.1"/>
    <property type="molecule type" value="Genomic_DNA"/>
</dbReference>
<evidence type="ECO:0000256" key="1">
    <source>
        <dbReference type="SAM" id="MobiDB-lite"/>
    </source>
</evidence>
<reference evidence="2 3" key="1">
    <citation type="submission" date="2015-11" db="EMBL/GenBank/DDBJ databases">
        <title>Genome-wide analysis reveals the secondary metabolome in Streptomyces kanasensis ZX01.</title>
        <authorList>
            <person name="Zhang G."/>
            <person name="Han L."/>
            <person name="Feng J."/>
            <person name="Zhang X."/>
        </authorList>
    </citation>
    <scope>NUCLEOTIDE SEQUENCE [LARGE SCALE GENOMIC DNA]</scope>
    <source>
        <strain evidence="2 3">ZX01</strain>
    </source>
</reference>
<name>A0A100Y1W4_9ACTN</name>